<proteinExistence type="inferred from homology"/>
<dbReference type="PANTHER" id="PTHR42981">
    <property type="entry name" value="PYRUVATE DEHYDROGENASE [UBIQUINONE]"/>
    <property type="match status" value="1"/>
</dbReference>
<dbReference type="Gene3D" id="3.40.50.970">
    <property type="match status" value="1"/>
</dbReference>
<accession>A0ABR4XS62</accession>
<dbReference type="InterPro" id="IPR029035">
    <property type="entry name" value="DHS-like_NAD/FAD-binding_dom"/>
</dbReference>
<evidence type="ECO:0000313" key="5">
    <source>
        <dbReference type="EMBL" id="KGO31909.1"/>
    </source>
</evidence>
<dbReference type="Gene3D" id="3.40.50.1220">
    <property type="entry name" value="TPP-binding domain"/>
    <property type="match status" value="1"/>
</dbReference>
<evidence type="ECO:0000256" key="2">
    <source>
        <dbReference type="ARBA" id="ARBA00023052"/>
    </source>
</evidence>
<evidence type="ECO:0008006" key="7">
    <source>
        <dbReference type="Google" id="ProtNLM"/>
    </source>
</evidence>
<organism evidence="5 6">
    <name type="scientific">Oenococcus alcoholitolerans</name>
    <dbReference type="NCBI Taxonomy" id="931074"/>
    <lineage>
        <taxon>Bacteria</taxon>
        <taxon>Bacillati</taxon>
        <taxon>Bacillota</taxon>
        <taxon>Bacilli</taxon>
        <taxon>Lactobacillales</taxon>
        <taxon>Lactobacillaceae</taxon>
        <taxon>Oenococcus</taxon>
    </lineage>
</organism>
<keyword evidence="6" id="KW-1185">Reference proteome</keyword>
<dbReference type="SUPFAM" id="SSF52518">
    <property type="entry name" value="Thiamin diphosphate-binding fold (THDP-binding)"/>
    <property type="match status" value="1"/>
</dbReference>
<dbReference type="Proteomes" id="UP000030023">
    <property type="component" value="Unassembled WGS sequence"/>
</dbReference>
<dbReference type="PANTHER" id="PTHR42981:SF2">
    <property type="entry name" value="PYRUVATE DEHYDROGENASE [UBIQUINONE]"/>
    <property type="match status" value="1"/>
</dbReference>
<dbReference type="InterPro" id="IPR011766">
    <property type="entry name" value="TPP_enzyme_TPP-bd"/>
</dbReference>
<protein>
    <recommendedName>
        <fullName evidence="7">Pyruvate oxidase</fullName>
    </recommendedName>
</protein>
<evidence type="ECO:0000259" key="3">
    <source>
        <dbReference type="Pfam" id="PF00205"/>
    </source>
</evidence>
<comment type="similarity">
    <text evidence="1">Belongs to the TPP enzyme family.</text>
</comment>
<dbReference type="Pfam" id="PF02775">
    <property type="entry name" value="TPP_enzyme_C"/>
    <property type="match status" value="1"/>
</dbReference>
<dbReference type="Pfam" id="PF00205">
    <property type="entry name" value="TPP_enzyme_M"/>
    <property type="match status" value="1"/>
</dbReference>
<gene>
    <name evidence="5" type="ORF">Q757_04205</name>
</gene>
<evidence type="ECO:0000259" key="4">
    <source>
        <dbReference type="Pfam" id="PF02775"/>
    </source>
</evidence>
<evidence type="ECO:0000256" key="1">
    <source>
        <dbReference type="ARBA" id="ARBA00007812"/>
    </source>
</evidence>
<comment type="caution">
    <text evidence="5">The sequence shown here is derived from an EMBL/GenBank/DDBJ whole genome shotgun (WGS) entry which is preliminary data.</text>
</comment>
<evidence type="ECO:0000313" key="6">
    <source>
        <dbReference type="Proteomes" id="UP000030023"/>
    </source>
</evidence>
<dbReference type="SUPFAM" id="SSF52467">
    <property type="entry name" value="DHS-like NAD/FAD-binding domain"/>
    <property type="match status" value="1"/>
</dbReference>
<dbReference type="InterPro" id="IPR047211">
    <property type="entry name" value="POXB-like"/>
</dbReference>
<dbReference type="EMBL" id="AXCV01000158">
    <property type="protein sequence ID" value="KGO31909.1"/>
    <property type="molecule type" value="Genomic_DNA"/>
</dbReference>
<dbReference type="InterPro" id="IPR012000">
    <property type="entry name" value="Thiamin_PyroP_enz_cen_dom"/>
</dbReference>
<dbReference type="InterPro" id="IPR000399">
    <property type="entry name" value="TPP-bd_CS"/>
</dbReference>
<reference evidence="5 6" key="1">
    <citation type="journal article" date="2014" name="Antonie Van Leeuwenhoek">
        <title>Oenococcus alcoholitolerans sp. nov., a lactic acid bacteria isolated from cachaca and ethanol fermentation processes.</title>
        <authorList>
            <person name="Badotti F."/>
            <person name="Moreira A.P."/>
            <person name="Tonon L.A."/>
            <person name="de Lucena B.T."/>
            <person name="Gomes Fde C."/>
            <person name="Kruger R."/>
            <person name="Thompson C.C."/>
            <person name="de Morais M.A.Jr."/>
            <person name="Rosa C.A."/>
            <person name="Thompson F.L."/>
        </authorList>
    </citation>
    <scope>NUCLEOTIDE SEQUENCE [LARGE SCALE GENOMIC DNA]</scope>
    <source>
        <strain evidence="5 6">UFRJ-M7.2.18</strain>
    </source>
</reference>
<feature type="domain" description="Thiamine pyrophosphate enzyme TPP-binding" evidence="4">
    <location>
        <begin position="132"/>
        <end position="256"/>
    </location>
</feature>
<name>A0ABR4XS62_9LACO</name>
<dbReference type="PROSITE" id="PS00187">
    <property type="entry name" value="TPP_ENZYMES"/>
    <property type="match status" value="1"/>
</dbReference>
<sequence length="257" mass="28553">MANRAASKPANEIFGVADLVIAIGADFPFANLVYRTHPFKFVQIDADKTEFGRHHFLDLGVWSDATYFVQKAIERSQAVAPSPFFKAAVADKKNWQAYLDKLSNKNTDPLEFEPLYKSINEISNDKSVFSIDVGDNIINSFRFLNIGPKNKWVISALFASMGTGIPGAIAAKLSYPDRQVFNIAGDGAFSMVMQDLLTEKKYHLPIINIITSNKTLNFIKSEQDDLKMNHSGIDLEDQDFEMISKGMGVDAVTVSKS</sequence>
<feature type="non-terminal residue" evidence="5">
    <location>
        <position position="257"/>
    </location>
</feature>
<dbReference type="InterPro" id="IPR029061">
    <property type="entry name" value="THDP-binding"/>
</dbReference>
<keyword evidence="2" id="KW-0786">Thiamine pyrophosphate</keyword>
<feature type="domain" description="Thiamine pyrophosphate enzyme central" evidence="3">
    <location>
        <begin position="3"/>
        <end position="70"/>
    </location>
</feature>